<dbReference type="EMBL" id="MCGO01000005">
    <property type="protein sequence ID" value="ORY51394.1"/>
    <property type="molecule type" value="Genomic_DNA"/>
</dbReference>
<name>A0A1Y2CX25_9FUNG</name>
<evidence type="ECO:0008006" key="4">
    <source>
        <dbReference type="Google" id="ProtNLM"/>
    </source>
</evidence>
<accession>A0A1Y2CX25</accession>
<keyword evidence="1" id="KW-0472">Membrane</keyword>
<dbReference type="AlphaFoldDB" id="A0A1Y2CX25"/>
<feature type="transmembrane region" description="Helical" evidence="1">
    <location>
        <begin position="102"/>
        <end position="124"/>
    </location>
</feature>
<reference evidence="2 3" key="1">
    <citation type="submission" date="2016-07" db="EMBL/GenBank/DDBJ databases">
        <title>Pervasive Adenine N6-methylation of Active Genes in Fungi.</title>
        <authorList>
            <consortium name="DOE Joint Genome Institute"/>
            <person name="Mondo S.J."/>
            <person name="Dannebaum R.O."/>
            <person name="Kuo R.C."/>
            <person name="Labutti K."/>
            <person name="Haridas S."/>
            <person name="Kuo A."/>
            <person name="Salamov A."/>
            <person name="Ahrendt S.R."/>
            <person name="Lipzen A."/>
            <person name="Sullivan W."/>
            <person name="Andreopoulos W.B."/>
            <person name="Clum A."/>
            <person name="Lindquist E."/>
            <person name="Daum C."/>
            <person name="Ramamoorthy G.K."/>
            <person name="Gryganskyi A."/>
            <person name="Culley D."/>
            <person name="Magnuson J.K."/>
            <person name="James T.Y."/>
            <person name="O'Malley M.A."/>
            <person name="Stajich J.E."/>
            <person name="Spatafora J.W."/>
            <person name="Visel A."/>
            <person name="Grigoriev I.V."/>
        </authorList>
    </citation>
    <scope>NUCLEOTIDE SEQUENCE [LARGE SCALE GENOMIC DNA]</scope>
    <source>
        <strain evidence="2 3">JEL800</strain>
    </source>
</reference>
<dbReference type="Proteomes" id="UP000193642">
    <property type="component" value="Unassembled WGS sequence"/>
</dbReference>
<keyword evidence="1" id="KW-1133">Transmembrane helix</keyword>
<feature type="transmembrane region" description="Helical" evidence="1">
    <location>
        <begin position="145"/>
        <end position="168"/>
    </location>
</feature>
<comment type="caution">
    <text evidence="2">The sequence shown here is derived from an EMBL/GenBank/DDBJ whole genome shotgun (WGS) entry which is preliminary data.</text>
</comment>
<keyword evidence="1" id="KW-0812">Transmembrane</keyword>
<evidence type="ECO:0000313" key="3">
    <source>
        <dbReference type="Proteomes" id="UP000193642"/>
    </source>
</evidence>
<keyword evidence="3" id="KW-1185">Reference proteome</keyword>
<feature type="transmembrane region" description="Helical" evidence="1">
    <location>
        <begin position="71"/>
        <end position="90"/>
    </location>
</feature>
<evidence type="ECO:0000313" key="2">
    <source>
        <dbReference type="EMBL" id="ORY51394.1"/>
    </source>
</evidence>
<feature type="transmembrane region" description="Helical" evidence="1">
    <location>
        <begin position="32"/>
        <end position="50"/>
    </location>
</feature>
<gene>
    <name evidence="2" type="ORF">BCR33DRAFT_712460</name>
</gene>
<protein>
    <recommendedName>
        <fullName evidence="4">G-protein coupled receptors family 1 profile domain-containing protein</fullName>
    </recommendedName>
</protein>
<sequence length="323" mass="37222">MGNRANSTNVTETDSVWEPYYDAYQKAVVQDMWVISCITLLHLLVFAILVRMEISAPILKKKKKIFSSINSLLLSIILLHFLANMLNYAYSSSLSSDPIYIVTYIIVAWFFTCFQECAMTFYAYRRGIAVIEAIFPSSRIFMIGCLLFIAFGTVCQFVWVSLANISFYLPYLTDYNAFFNKAFNAHSVALSIAIFCFDTGICGVYLYYLRVAEEQEIGEIEKLKVLSKYGLLSCCCLWLWHGSLTLFLYSSYAETPPFPLWIYILSQNMAELIPLLYVTVQLVMKWNLLVEERTRIQLMQKRMDRAKTTSFSTCKTIVKSKSF</sequence>
<feature type="transmembrane region" description="Helical" evidence="1">
    <location>
        <begin position="188"/>
        <end position="208"/>
    </location>
</feature>
<evidence type="ECO:0000256" key="1">
    <source>
        <dbReference type="SAM" id="Phobius"/>
    </source>
</evidence>
<proteinExistence type="predicted"/>
<organism evidence="2 3">
    <name type="scientific">Rhizoclosmatium globosum</name>
    <dbReference type="NCBI Taxonomy" id="329046"/>
    <lineage>
        <taxon>Eukaryota</taxon>
        <taxon>Fungi</taxon>
        <taxon>Fungi incertae sedis</taxon>
        <taxon>Chytridiomycota</taxon>
        <taxon>Chytridiomycota incertae sedis</taxon>
        <taxon>Chytridiomycetes</taxon>
        <taxon>Chytridiales</taxon>
        <taxon>Chytriomycetaceae</taxon>
        <taxon>Rhizoclosmatium</taxon>
    </lineage>
</organism>
<feature type="transmembrane region" description="Helical" evidence="1">
    <location>
        <begin position="229"/>
        <end position="252"/>
    </location>
</feature>